<name>A0A1I8MRV7_MUSDO</name>
<dbReference type="eggNOG" id="ENOG502TBEJ">
    <property type="taxonomic scope" value="Eukaryota"/>
</dbReference>
<dbReference type="PANTHER" id="PTHR21112:SF0">
    <property type="entry name" value="CHEMOSENSORY PROTEIN A 29A-RELATED"/>
    <property type="match status" value="1"/>
</dbReference>
<sequence>MTNNIVFIYILEYLGGINSFLTERTFDIKVVEVYSSRPDLISFADWKVERISRGVFGLSGKYTVNTTILEGDSNEIEVLIYRSYNGVRDFRPLPLNMERKHIYDYMNVFYKMYVMNSIRTCSTMPVFEGRFKPPLEKKTYVLEKCQVKVDDYPLLLEGFYKFAVIGYGEADWSMNFTGQMDG</sequence>
<evidence type="ECO:0000313" key="1">
    <source>
        <dbReference type="EnsemblMetazoa" id="MDOA007827-PA"/>
    </source>
</evidence>
<dbReference type="InterPro" id="IPR010512">
    <property type="entry name" value="DUF1091"/>
</dbReference>
<reference evidence="1" key="1">
    <citation type="submission" date="2020-05" db="UniProtKB">
        <authorList>
            <consortium name="EnsemblMetazoa"/>
        </authorList>
    </citation>
    <scope>IDENTIFICATION</scope>
    <source>
        <strain evidence="1">Aabys</strain>
    </source>
</reference>
<proteinExistence type="predicted"/>
<dbReference type="VEuPathDB" id="VectorBase:MDOMA2_011317"/>
<protein>
    <submittedName>
        <fullName evidence="1">Uncharacterized protein</fullName>
    </submittedName>
</protein>
<dbReference type="PANTHER" id="PTHR21112">
    <property type="entry name" value="CHEMOSENSORY PROTEIN A 29A-RELATED"/>
    <property type="match status" value="1"/>
</dbReference>
<dbReference type="EnsemblMetazoa" id="MDOA007827-RA">
    <property type="protein sequence ID" value="MDOA007827-PA"/>
    <property type="gene ID" value="MDOA007827"/>
</dbReference>
<dbReference type="AlphaFoldDB" id="A0A1I8MRV7"/>
<dbReference type="Pfam" id="PF06477">
    <property type="entry name" value="DUF1091"/>
    <property type="match status" value="1"/>
</dbReference>
<accession>A0A1I8MRV7</accession>
<gene>
    <name evidence="1" type="primary">101893384</name>
</gene>
<organism evidence="1">
    <name type="scientific">Musca domestica</name>
    <name type="common">House fly</name>
    <dbReference type="NCBI Taxonomy" id="7370"/>
    <lineage>
        <taxon>Eukaryota</taxon>
        <taxon>Metazoa</taxon>
        <taxon>Ecdysozoa</taxon>
        <taxon>Arthropoda</taxon>
        <taxon>Hexapoda</taxon>
        <taxon>Insecta</taxon>
        <taxon>Pterygota</taxon>
        <taxon>Neoptera</taxon>
        <taxon>Endopterygota</taxon>
        <taxon>Diptera</taxon>
        <taxon>Brachycera</taxon>
        <taxon>Muscomorpha</taxon>
        <taxon>Muscoidea</taxon>
        <taxon>Muscidae</taxon>
        <taxon>Musca</taxon>
    </lineage>
</organism>
<dbReference type="VEuPathDB" id="VectorBase:MDOA007827"/>